<reference evidence="3" key="3">
    <citation type="submission" date="2023-10" db="EMBL/GenBank/DDBJ databases">
        <title>Whole Genome based description of the genera Actinobaculum and Actinotignum reveals a complex phylogenetic relationship within the species included in the genus Actinotignum.</title>
        <authorList>
            <person name="Jensen C.S."/>
            <person name="Dargis R."/>
            <person name="Kemp M."/>
            <person name="Christensen J.J."/>
        </authorList>
    </citation>
    <scope>NUCLEOTIDE SEQUENCE</scope>
    <source>
        <strain evidence="3">Actinobaculum_suis_CCUG19206T</strain>
    </source>
</reference>
<dbReference type="PANTHER" id="PTHR24321">
    <property type="entry name" value="DEHYDROGENASES, SHORT CHAIN"/>
    <property type="match status" value="1"/>
</dbReference>
<dbReference type="FunFam" id="3.40.50.720:FF:000084">
    <property type="entry name" value="Short-chain dehydrogenase reductase"/>
    <property type="match status" value="1"/>
</dbReference>
<dbReference type="InterPro" id="IPR036291">
    <property type="entry name" value="NAD(P)-bd_dom_sf"/>
</dbReference>
<dbReference type="EMBL" id="JAWNFU010000006">
    <property type="protein sequence ID" value="MDY5154060.1"/>
    <property type="molecule type" value="Genomic_DNA"/>
</dbReference>
<dbReference type="EMBL" id="FNAU01000011">
    <property type="protein sequence ID" value="SDE51355.1"/>
    <property type="molecule type" value="Genomic_DNA"/>
</dbReference>
<organism evidence="4 5">
    <name type="scientific">Actinobaculum suis</name>
    <dbReference type="NCBI Taxonomy" id="1657"/>
    <lineage>
        <taxon>Bacteria</taxon>
        <taxon>Bacillati</taxon>
        <taxon>Actinomycetota</taxon>
        <taxon>Actinomycetes</taxon>
        <taxon>Actinomycetales</taxon>
        <taxon>Actinomycetaceae</taxon>
        <taxon>Actinobaculum</taxon>
    </lineage>
</organism>
<dbReference type="AlphaFoldDB" id="A0A1G7DKS3"/>
<reference evidence="5" key="1">
    <citation type="submission" date="2016-10" db="EMBL/GenBank/DDBJ databases">
        <authorList>
            <person name="Varghese N."/>
        </authorList>
    </citation>
    <scope>NUCLEOTIDE SEQUENCE [LARGE SCALE GENOMIC DNA]</scope>
    <source>
        <strain evidence="5">DSM 20639</strain>
    </source>
</reference>
<dbReference type="InterPro" id="IPR002347">
    <property type="entry name" value="SDR_fam"/>
</dbReference>
<gene>
    <name evidence="3" type="ORF">R6G71_08425</name>
    <name evidence="4" type="ORF">SAMN05421878_11153</name>
</gene>
<keyword evidence="2" id="KW-0560">Oxidoreductase</keyword>
<reference evidence="4" key="2">
    <citation type="submission" date="2016-10" db="EMBL/GenBank/DDBJ databases">
        <authorList>
            <person name="de Groot N.N."/>
        </authorList>
    </citation>
    <scope>NUCLEOTIDE SEQUENCE [LARGE SCALE GENOMIC DNA]</scope>
    <source>
        <strain evidence="4">DSM 20639</strain>
    </source>
</reference>
<proteinExistence type="inferred from homology"/>
<protein>
    <submittedName>
        <fullName evidence="4">3alpha(Or 20beta)-hydroxysteroid dehydrogenase</fullName>
    </submittedName>
    <submittedName>
        <fullName evidence="3">SDR family oxidoreductase</fullName>
    </submittedName>
</protein>
<dbReference type="PROSITE" id="PS00061">
    <property type="entry name" value="ADH_SHORT"/>
    <property type="match status" value="1"/>
</dbReference>
<dbReference type="NCBIfam" id="NF005559">
    <property type="entry name" value="PRK07231.1"/>
    <property type="match status" value="1"/>
</dbReference>
<keyword evidence="5" id="KW-1185">Reference proteome</keyword>
<comment type="similarity">
    <text evidence="1">Belongs to the short-chain dehydrogenases/reductases (SDR) family.</text>
</comment>
<dbReference type="Pfam" id="PF13561">
    <property type="entry name" value="adh_short_C2"/>
    <property type="match status" value="1"/>
</dbReference>
<evidence type="ECO:0000313" key="5">
    <source>
        <dbReference type="Proteomes" id="UP000182744"/>
    </source>
</evidence>
<dbReference type="RefSeq" id="WP_074663099.1">
    <property type="nucleotide sequence ID" value="NZ_FNAU01000011.1"/>
</dbReference>
<evidence type="ECO:0000313" key="3">
    <source>
        <dbReference type="EMBL" id="MDY5154060.1"/>
    </source>
</evidence>
<dbReference type="SUPFAM" id="SSF51735">
    <property type="entry name" value="NAD(P)-binding Rossmann-fold domains"/>
    <property type="match status" value="1"/>
</dbReference>
<dbReference type="Proteomes" id="UP001273799">
    <property type="component" value="Unassembled WGS sequence"/>
</dbReference>
<sequence length="250" mass="25897">MAQGRVANKVAVITGGASGMGASHAKVLAQEGARVAIADISEEAGKALATEIGEDKAMFVQLDVTSFDSWEKALATVKEKFGKIDMLVNNAGIFSRGSVLEADVAEFRRTIDIDLVGVFLGMKAAIPYLQEAGGGSIINVSSIAGVQAIKNRAAYAAAKFGVRGLTKEAALSFGKDGIRTNAILPGSVETPLTAGLKRGIGQIPAGRVAKPEEISYLVVYLASDESKFVNGADILIDGGEVAGNNLREDA</sequence>
<evidence type="ECO:0000256" key="1">
    <source>
        <dbReference type="ARBA" id="ARBA00006484"/>
    </source>
</evidence>
<evidence type="ECO:0000313" key="4">
    <source>
        <dbReference type="EMBL" id="SDE51355.1"/>
    </source>
</evidence>
<dbReference type="GO" id="GO:0016491">
    <property type="term" value="F:oxidoreductase activity"/>
    <property type="evidence" value="ECO:0007669"/>
    <property type="project" value="UniProtKB-KW"/>
</dbReference>
<dbReference type="PRINTS" id="PR00081">
    <property type="entry name" value="GDHRDH"/>
</dbReference>
<dbReference type="Gene3D" id="3.40.50.720">
    <property type="entry name" value="NAD(P)-binding Rossmann-like Domain"/>
    <property type="match status" value="1"/>
</dbReference>
<name>A0A1G7DKS3_9ACTO</name>
<evidence type="ECO:0000256" key="2">
    <source>
        <dbReference type="ARBA" id="ARBA00023002"/>
    </source>
</evidence>
<dbReference type="InterPro" id="IPR020904">
    <property type="entry name" value="Sc_DH/Rdtase_CS"/>
</dbReference>
<accession>A0A1G7DKS3</accession>
<dbReference type="PRINTS" id="PR00080">
    <property type="entry name" value="SDRFAMILY"/>
</dbReference>
<dbReference type="PANTHER" id="PTHR24321:SF8">
    <property type="entry name" value="ESTRADIOL 17-BETA-DEHYDROGENASE 8-RELATED"/>
    <property type="match status" value="1"/>
</dbReference>
<dbReference type="Proteomes" id="UP000182744">
    <property type="component" value="Unassembled WGS sequence"/>
</dbReference>